<dbReference type="EMBL" id="KN847522">
    <property type="protein sequence ID" value="KIV92867.1"/>
    <property type="molecule type" value="Genomic_DNA"/>
</dbReference>
<dbReference type="Pfam" id="PF00149">
    <property type="entry name" value="Metallophos"/>
    <property type="match status" value="1"/>
</dbReference>
<evidence type="ECO:0000256" key="1">
    <source>
        <dbReference type="SAM" id="Phobius"/>
    </source>
</evidence>
<evidence type="ECO:0000259" key="2">
    <source>
        <dbReference type="Pfam" id="PF00149"/>
    </source>
</evidence>
<dbReference type="Proteomes" id="UP000054302">
    <property type="component" value="Unassembled WGS sequence"/>
</dbReference>
<dbReference type="GO" id="GO:0016791">
    <property type="term" value="F:phosphatase activity"/>
    <property type="evidence" value="ECO:0007669"/>
    <property type="project" value="TreeGrafter"/>
</dbReference>
<dbReference type="Gene3D" id="3.60.21.10">
    <property type="match status" value="1"/>
</dbReference>
<organism evidence="3 4">
    <name type="scientific">Exophiala mesophila</name>
    <name type="common">Black yeast-like fungus</name>
    <dbReference type="NCBI Taxonomy" id="212818"/>
    <lineage>
        <taxon>Eukaryota</taxon>
        <taxon>Fungi</taxon>
        <taxon>Dikarya</taxon>
        <taxon>Ascomycota</taxon>
        <taxon>Pezizomycotina</taxon>
        <taxon>Eurotiomycetes</taxon>
        <taxon>Chaetothyriomycetidae</taxon>
        <taxon>Chaetothyriales</taxon>
        <taxon>Herpotrichiellaceae</taxon>
        <taxon>Exophiala</taxon>
    </lineage>
</organism>
<reference evidence="3 4" key="1">
    <citation type="submission" date="2015-01" db="EMBL/GenBank/DDBJ databases">
        <title>The Genome Sequence of Exophiala mesophila CBS40295.</title>
        <authorList>
            <consortium name="The Broad Institute Genomics Platform"/>
            <person name="Cuomo C."/>
            <person name="de Hoog S."/>
            <person name="Gorbushina A."/>
            <person name="Stielow B."/>
            <person name="Teixiera M."/>
            <person name="Abouelleil A."/>
            <person name="Chapman S.B."/>
            <person name="Priest M."/>
            <person name="Young S.K."/>
            <person name="Wortman J."/>
            <person name="Nusbaum C."/>
            <person name="Birren B."/>
        </authorList>
    </citation>
    <scope>NUCLEOTIDE SEQUENCE [LARGE SCALE GENOMIC DNA]</scope>
    <source>
        <strain evidence="3 4">CBS 40295</strain>
    </source>
</reference>
<feature type="domain" description="Calcineurin-like phosphoesterase" evidence="2">
    <location>
        <begin position="158"/>
        <end position="355"/>
    </location>
</feature>
<name>A0A0D1ZDS9_EXOME</name>
<dbReference type="SUPFAM" id="SSF56300">
    <property type="entry name" value="Metallo-dependent phosphatases"/>
    <property type="match status" value="1"/>
</dbReference>
<dbReference type="OrthoDB" id="10267127at2759"/>
<keyword evidence="4" id="KW-1185">Reference proteome</keyword>
<dbReference type="GO" id="GO:0005737">
    <property type="term" value="C:cytoplasm"/>
    <property type="evidence" value="ECO:0007669"/>
    <property type="project" value="TreeGrafter"/>
</dbReference>
<dbReference type="VEuPathDB" id="FungiDB:PV10_04131"/>
<keyword evidence="1" id="KW-1133">Transmembrane helix</keyword>
<dbReference type="GO" id="GO:0000298">
    <property type="term" value="F:endopolyphosphatase activity"/>
    <property type="evidence" value="ECO:0007669"/>
    <property type="project" value="TreeGrafter"/>
</dbReference>
<evidence type="ECO:0000313" key="3">
    <source>
        <dbReference type="EMBL" id="KIV92867.1"/>
    </source>
</evidence>
<keyword evidence="1" id="KW-0812">Transmembrane</keyword>
<dbReference type="HOGENOM" id="CLU_023125_0_0_1"/>
<dbReference type="OMA" id="WLDTCPV"/>
<dbReference type="InterPro" id="IPR004843">
    <property type="entry name" value="Calcineurin-like_PHP"/>
</dbReference>
<dbReference type="GeneID" id="27321976"/>
<gene>
    <name evidence="3" type="ORF">PV10_04131</name>
</gene>
<protein>
    <recommendedName>
        <fullName evidence="2">Calcineurin-like phosphoesterase domain-containing protein</fullName>
    </recommendedName>
</protein>
<dbReference type="InterPro" id="IPR050126">
    <property type="entry name" value="Ap4A_hydrolase"/>
</dbReference>
<sequence>MPDPNHPSPDSTLFTDHRLRKSSIDHHADQWRPHPSRRSLPSFLRPSYQSRLLHKLDAFTDRLVAILKAPRPRRYLATFLVAGVFLLLLWTQFLSNFVQEERAVWEALKGDMKPSTADHFGINIRPHFPNMIHMQDLDPRLLPDSSKHKSGTTSEKKRLIFVGDIHGCKAELEQLLAKVNFDPKTDHLIAAGDMVAKGPDTAGVVDLLRAYKASCVRGNHEDRLLLVADQVKSASLRTNKPKSGKSPDKSLQDSFTADTPEMQLAKALNAEQLDYLRRCPVILRVGEMKAFGGQVVVVHGGLVPGVGLMDQDPASVMNMRVIDLKTHVPSKNHERAGSVPWYHLWNKYQQLVPAKQRLAGYRDSGRWSSPTSHTTVVYGHDSKKGLLLKTYTKGLDSGCVRGGKLTALVAGDNGKQHIVQVKCKKSATGALAD</sequence>
<dbReference type="PANTHER" id="PTHR42850">
    <property type="entry name" value="METALLOPHOSPHOESTERASE"/>
    <property type="match status" value="1"/>
</dbReference>
<dbReference type="AlphaFoldDB" id="A0A0D1ZDS9"/>
<dbReference type="GO" id="GO:0006798">
    <property type="term" value="P:polyphosphate catabolic process"/>
    <property type="evidence" value="ECO:0007669"/>
    <property type="project" value="TreeGrafter"/>
</dbReference>
<dbReference type="RefSeq" id="XP_016224441.1">
    <property type="nucleotide sequence ID" value="XM_016368653.1"/>
</dbReference>
<evidence type="ECO:0000313" key="4">
    <source>
        <dbReference type="Proteomes" id="UP000054302"/>
    </source>
</evidence>
<keyword evidence="1" id="KW-0472">Membrane</keyword>
<dbReference type="PANTHER" id="PTHR42850:SF4">
    <property type="entry name" value="ZINC-DEPENDENT ENDOPOLYPHOSPHATASE"/>
    <property type="match status" value="1"/>
</dbReference>
<dbReference type="CDD" id="cd00144">
    <property type="entry name" value="MPP_PPP_family"/>
    <property type="match status" value="1"/>
</dbReference>
<dbReference type="InterPro" id="IPR029052">
    <property type="entry name" value="Metallo-depent_PP-like"/>
</dbReference>
<proteinExistence type="predicted"/>
<feature type="transmembrane region" description="Helical" evidence="1">
    <location>
        <begin position="75"/>
        <end position="93"/>
    </location>
</feature>
<accession>A0A0D1ZDS9</accession>
<dbReference type="STRING" id="212818.A0A0D1ZDS9"/>